<dbReference type="InParanoid" id="A0A059CM78"/>
<evidence type="ECO:0000313" key="1">
    <source>
        <dbReference type="EMBL" id="KCW79349.1"/>
    </source>
</evidence>
<dbReference type="EMBL" id="KK198755">
    <property type="protein sequence ID" value="KCW79349.1"/>
    <property type="molecule type" value="Genomic_DNA"/>
</dbReference>
<dbReference type="AlphaFoldDB" id="A0A059CM78"/>
<name>A0A059CM78_EUCGR</name>
<reference evidence="1" key="1">
    <citation type="submission" date="2013-07" db="EMBL/GenBank/DDBJ databases">
        <title>The genome of Eucalyptus grandis.</title>
        <authorList>
            <person name="Schmutz J."/>
            <person name="Hayes R."/>
            <person name="Myburg A."/>
            <person name="Tuskan G."/>
            <person name="Grattapaglia D."/>
            <person name="Rokhsar D.S."/>
        </authorList>
    </citation>
    <scope>NUCLEOTIDE SEQUENCE</scope>
    <source>
        <tissue evidence="1">Leaf extractions</tissue>
    </source>
</reference>
<gene>
    <name evidence="1" type="ORF">EUGRSUZ_C00767</name>
</gene>
<sequence>MNPHYHRNPYLQKWKLHRHSHISHSPRKTQWSADLPQHHRLLIFSFNKFPTTLHDPLNAHLITNSRLGVPEYLCRVLVFDQIAVKSAANFVTLLMQVDMYNAACVWWGLAICLTPSTQSRDRMLPLLALSKQ</sequence>
<accession>A0A059CM78</accession>
<proteinExistence type="predicted"/>
<protein>
    <submittedName>
        <fullName evidence="1">Uncharacterized protein</fullName>
    </submittedName>
</protein>
<dbReference type="Gramene" id="KCW79349">
    <property type="protein sequence ID" value="KCW79349"/>
    <property type="gene ID" value="EUGRSUZ_C00767"/>
</dbReference>
<organism evidence="1">
    <name type="scientific">Eucalyptus grandis</name>
    <name type="common">Flooded gum</name>
    <dbReference type="NCBI Taxonomy" id="71139"/>
    <lineage>
        <taxon>Eukaryota</taxon>
        <taxon>Viridiplantae</taxon>
        <taxon>Streptophyta</taxon>
        <taxon>Embryophyta</taxon>
        <taxon>Tracheophyta</taxon>
        <taxon>Spermatophyta</taxon>
        <taxon>Magnoliopsida</taxon>
        <taxon>eudicotyledons</taxon>
        <taxon>Gunneridae</taxon>
        <taxon>Pentapetalae</taxon>
        <taxon>rosids</taxon>
        <taxon>malvids</taxon>
        <taxon>Myrtales</taxon>
        <taxon>Myrtaceae</taxon>
        <taxon>Myrtoideae</taxon>
        <taxon>Eucalypteae</taxon>
        <taxon>Eucalyptus</taxon>
    </lineage>
</organism>